<dbReference type="PROSITE" id="PS51708">
    <property type="entry name" value="CHAD"/>
    <property type="match status" value="1"/>
</dbReference>
<evidence type="ECO:0000313" key="3">
    <source>
        <dbReference type="Proteomes" id="UP000179334"/>
    </source>
</evidence>
<dbReference type="EMBL" id="MFSR01000075">
    <property type="protein sequence ID" value="OGI38401.1"/>
    <property type="molecule type" value="Genomic_DNA"/>
</dbReference>
<evidence type="ECO:0000313" key="2">
    <source>
        <dbReference type="EMBL" id="OGI38401.1"/>
    </source>
</evidence>
<accession>A0A1F6SZN5</accession>
<dbReference type="InterPro" id="IPR038186">
    <property type="entry name" value="CHAD_dom_sf"/>
</dbReference>
<comment type="caution">
    <text evidence="2">The sequence shown here is derived from an EMBL/GenBank/DDBJ whole genome shotgun (WGS) entry which is preliminary data.</text>
</comment>
<sequence>MPGLLRLPAGEATCRLLRAHLDAAHSARRRLKKQTDDEALHDFRVALRRLRSVLRAYRRHLKTAPKKLRRQLRALAKATNAGRDAEVQLEWLRRQKGLDSRERAGYDWFVERLERSREEAYAGIHRDLRAHFSDIEAKLRKALRPVPAAKSGSYVAVTAGLVAEYAARLDKELTGIRSVADEDVIHAARIAGKHLRYLLEPLAAEVAGAKRAVDAMKAFQDRFGLLCDSFVRRRVLLHTGETLDVRDGTLDSVEQLRPGLVALTRRAEAETERRYMDIERRYLGHATEKFLRPIPDIGRRLSAAAHP</sequence>
<dbReference type="Pfam" id="PF05235">
    <property type="entry name" value="CHAD"/>
    <property type="match status" value="1"/>
</dbReference>
<dbReference type="Proteomes" id="UP000179334">
    <property type="component" value="Unassembled WGS sequence"/>
</dbReference>
<protein>
    <recommendedName>
        <fullName evidence="1">CHAD domain-containing protein</fullName>
    </recommendedName>
</protein>
<organism evidence="2 3">
    <name type="scientific">Candidatus Muproteobacteria bacterium RBG_16_64_10</name>
    <dbReference type="NCBI Taxonomy" id="1817757"/>
    <lineage>
        <taxon>Bacteria</taxon>
        <taxon>Pseudomonadati</taxon>
        <taxon>Pseudomonadota</taxon>
        <taxon>Candidatus Muproteobacteria</taxon>
    </lineage>
</organism>
<evidence type="ECO:0000259" key="1">
    <source>
        <dbReference type="PROSITE" id="PS51708"/>
    </source>
</evidence>
<feature type="domain" description="CHAD" evidence="1">
    <location>
        <begin position="6"/>
        <end position="281"/>
    </location>
</feature>
<dbReference type="PANTHER" id="PTHR39339">
    <property type="entry name" value="SLR1444 PROTEIN"/>
    <property type="match status" value="1"/>
</dbReference>
<dbReference type="SMART" id="SM00880">
    <property type="entry name" value="CHAD"/>
    <property type="match status" value="1"/>
</dbReference>
<name>A0A1F6SZN5_9PROT</name>
<gene>
    <name evidence="2" type="ORF">A2V91_01870</name>
</gene>
<dbReference type="PANTHER" id="PTHR39339:SF1">
    <property type="entry name" value="CHAD DOMAIN-CONTAINING PROTEIN"/>
    <property type="match status" value="1"/>
</dbReference>
<dbReference type="AlphaFoldDB" id="A0A1F6SZN5"/>
<dbReference type="Gene3D" id="1.40.20.10">
    <property type="entry name" value="CHAD domain"/>
    <property type="match status" value="1"/>
</dbReference>
<dbReference type="InterPro" id="IPR007899">
    <property type="entry name" value="CHAD_dom"/>
</dbReference>
<proteinExistence type="predicted"/>
<reference evidence="2 3" key="1">
    <citation type="journal article" date="2016" name="Nat. Commun.">
        <title>Thousands of microbial genomes shed light on interconnected biogeochemical processes in an aquifer system.</title>
        <authorList>
            <person name="Anantharaman K."/>
            <person name="Brown C.T."/>
            <person name="Hug L.A."/>
            <person name="Sharon I."/>
            <person name="Castelle C.J."/>
            <person name="Probst A.J."/>
            <person name="Thomas B.C."/>
            <person name="Singh A."/>
            <person name="Wilkins M.J."/>
            <person name="Karaoz U."/>
            <person name="Brodie E.L."/>
            <person name="Williams K.H."/>
            <person name="Hubbard S.S."/>
            <person name="Banfield J.F."/>
        </authorList>
    </citation>
    <scope>NUCLEOTIDE SEQUENCE [LARGE SCALE GENOMIC DNA]</scope>
</reference>